<name>A0A1Z4KLX7_ANAVA</name>
<protein>
    <recommendedName>
        <fullName evidence="4">LRAT domain-containing protein</fullName>
    </recommendedName>
</protein>
<keyword evidence="1" id="KW-0808">Transferase</keyword>
<evidence type="ECO:0000256" key="3">
    <source>
        <dbReference type="ARBA" id="ARBA00023098"/>
    </source>
</evidence>
<keyword evidence="3" id="KW-0443">Lipid metabolism</keyword>
<evidence type="ECO:0000259" key="4">
    <source>
        <dbReference type="PROSITE" id="PS51934"/>
    </source>
</evidence>
<dbReference type="PROSITE" id="PS51934">
    <property type="entry name" value="LRAT"/>
    <property type="match status" value="1"/>
</dbReference>
<dbReference type="Proteomes" id="UP000217507">
    <property type="component" value="Chromosome"/>
</dbReference>
<dbReference type="InterPro" id="IPR051496">
    <property type="entry name" value="H-rev107_PLA/AT"/>
</dbReference>
<dbReference type="Pfam" id="PF04970">
    <property type="entry name" value="LRAT"/>
    <property type="match status" value="1"/>
</dbReference>
<dbReference type="GO" id="GO:0070292">
    <property type="term" value="P:N-acylphosphatidylethanolamine metabolic process"/>
    <property type="evidence" value="ECO:0007669"/>
    <property type="project" value="TreeGrafter"/>
</dbReference>
<sequence length="148" mass="17177">MELIVVMILLFITTINYKNEKNGIILWVSMKDFVKGRKIYTRTYNKCDPSLVVVERAKRRLGETKYNPFYNNCEHFARYCKVGIPISDQVENYKSLVGNSGIDASDALLNNGKSIVDTTQNLMKTTLDKISNFWKNDNDDDDGFFEYY</sequence>
<dbReference type="GO" id="GO:0004623">
    <property type="term" value="F:phospholipase A2 activity"/>
    <property type="evidence" value="ECO:0007669"/>
    <property type="project" value="TreeGrafter"/>
</dbReference>
<dbReference type="PANTHER" id="PTHR13943:SF77">
    <property type="entry name" value="LRAT DOMAIN-CONTAINING PROTEIN"/>
    <property type="match status" value="1"/>
</dbReference>
<dbReference type="AlphaFoldDB" id="A0A1Z4KLX7"/>
<reference evidence="5 6" key="1">
    <citation type="submission" date="2017-06" db="EMBL/GenBank/DDBJ databases">
        <title>Genome sequencing of cyanobaciteial culture collection at National Institute for Environmental Studies (NIES).</title>
        <authorList>
            <person name="Hirose Y."/>
            <person name="Shimura Y."/>
            <person name="Fujisawa T."/>
            <person name="Nakamura Y."/>
            <person name="Kawachi M."/>
        </authorList>
    </citation>
    <scope>NUCLEOTIDE SEQUENCE [LARGE SCALE GENOMIC DNA]</scope>
    <source>
        <strain evidence="5 6">NIES-23</strain>
    </source>
</reference>
<keyword evidence="2" id="KW-0378">Hydrolase</keyword>
<evidence type="ECO:0000256" key="2">
    <source>
        <dbReference type="ARBA" id="ARBA00022801"/>
    </source>
</evidence>
<proteinExistence type="predicted"/>
<dbReference type="Gene3D" id="3.90.1720.10">
    <property type="entry name" value="endopeptidase domain like (from Nostoc punctiforme)"/>
    <property type="match status" value="1"/>
</dbReference>
<dbReference type="EMBL" id="AP018216">
    <property type="protein sequence ID" value="BAY69977.1"/>
    <property type="molecule type" value="Genomic_DNA"/>
</dbReference>
<accession>A0A1Z4KLX7</accession>
<evidence type="ECO:0000256" key="1">
    <source>
        <dbReference type="ARBA" id="ARBA00022679"/>
    </source>
</evidence>
<dbReference type="GO" id="GO:0016410">
    <property type="term" value="F:N-acyltransferase activity"/>
    <property type="evidence" value="ECO:0007669"/>
    <property type="project" value="TreeGrafter"/>
</dbReference>
<evidence type="ECO:0000313" key="5">
    <source>
        <dbReference type="EMBL" id="BAY69977.1"/>
    </source>
</evidence>
<organism evidence="5 6">
    <name type="scientific">Trichormus variabilis NIES-23</name>
    <dbReference type="NCBI Taxonomy" id="1973479"/>
    <lineage>
        <taxon>Bacteria</taxon>
        <taxon>Bacillati</taxon>
        <taxon>Cyanobacteriota</taxon>
        <taxon>Cyanophyceae</taxon>
        <taxon>Nostocales</taxon>
        <taxon>Nostocaceae</taxon>
        <taxon>Trichormus</taxon>
    </lineage>
</organism>
<dbReference type="PANTHER" id="PTHR13943">
    <property type="entry name" value="HRAS-LIKE SUPPRESSOR - RELATED"/>
    <property type="match status" value="1"/>
</dbReference>
<gene>
    <name evidence="5" type="ORF">NIES23_27770</name>
</gene>
<dbReference type="GO" id="GO:0005737">
    <property type="term" value="C:cytoplasm"/>
    <property type="evidence" value="ECO:0007669"/>
    <property type="project" value="TreeGrafter"/>
</dbReference>
<dbReference type="GO" id="GO:0008970">
    <property type="term" value="F:phospholipase A1 activity"/>
    <property type="evidence" value="ECO:0007669"/>
    <property type="project" value="TreeGrafter"/>
</dbReference>
<dbReference type="InterPro" id="IPR007053">
    <property type="entry name" value="LRAT_dom"/>
</dbReference>
<evidence type="ECO:0000313" key="6">
    <source>
        <dbReference type="Proteomes" id="UP000217507"/>
    </source>
</evidence>
<feature type="domain" description="LRAT" evidence="4">
    <location>
        <begin position="1"/>
        <end position="89"/>
    </location>
</feature>